<dbReference type="OrthoDB" id="5387895at2759"/>
<dbReference type="PROSITE" id="PS50966">
    <property type="entry name" value="ZF_SWIM"/>
    <property type="match status" value="1"/>
</dbReference>
<evidence type="ECO:0000256" key="2">
    <source>
        <dbReference type="SAM" id="MobiDB-lite"/>
    </source>
</evidence>
<evidence type="ECO:0000313" key="5">
    <source>
        <dbReference type="Proteomes" id="UP000053958"/>
    </source>
</evidence>
<feature type="region of interest" description="Disordered" evidence="2">
    <location>
        <begin position="460"/>
        <end position="482"/>
    </location>
</feature>
<dbReference type="GO" id="GO:0008270">
    <property type="term" value="F:zinc ion binding"/>
    <property type="evidence" value="ECO:0007669"/>
    <property type="project" value="UniProtKB-KW"/>
</dbReference>
<feature type="compositionally biased region" description="Basic and acidic residues" evidence="2">
    <location>
        <begin position="22"/>
        <end position="36"/>
    </location>
</feature>
<dbReference type="GeneID" id="25312582"/>
<dbReference type="RefSeq" id="XP_013332039.1">
    <property type="nucleotide sequence ID" value="XM_013476585.1"/>
</dbReference>
<accession>A0A0F4Z4I4</accession>
<keyword evidence="1" id="KW-0479">Metal-binding</keyword>
<feature type="domain" description="SWIM-type" evidence="3">
    <location>
        <begin position="124"/>
        <end position="157"/>
    </location>
</feature>
<name>A0A0F4Z4I4_RASE3</name>
<gene>
    <name evidence="4" type="ORF">T310_0528</name>
</gene>
<feature type="compositionally biased region" description="Acidic residues" evidence="2">
    <location>
        <begin position="37"/>
        <end position="67"/>
    </location>
</feature>
<protein>
    <recommendedName>
        <fullName evidence="3">SWIM-type domain-containing protein</fullName>
    </recommendedName>
</protein>
<evidence type="ECO:0000256" key="1">
    <source>
        <dbReference type="PROSITE-ProRule" id="PRU00325"/>
    </source>
</evidence>
<evidence type="ECO:0000313" key="4">
    <source>
        <dbReference type="EMBL" id="KKA25427.1"/>
    </source>
</evidence>
<sequence>MSPPTKQLGKLSIGENMPTTRSEVRRAQDVEAARRDEEDDDDFSDDPPGDESDESEEEEEEEEDDDCQLASMVRARSEIVYDLESLEMESRARALAGLTGQFDVVYCREAPGIYEFQLAERPRVRIRAGVPQCTCSEFENRPDIACRHIFWLVDQLYDSISPRTPPPGVPLSSDGFSPKLPPLDELLRNRLEAVAEDLNWPYVPGIASPSGSDPEHGGMTRQDKVRDILSAFSEITLPEEFRLDLAETTGQHLTPEQCIVQGDLEATLFRLAVHDDNVYTSLRKAMPAGACAGIYFDKVQKRSRDLLAQFDVYRETGRLPVGERPLDVKEVARRLRQNVDRIQANVSVRVPYGSKDAAQALVTVLQEVSARNIDAFEGNRWGRVPPPGEDEDDRNLYEQLIGQANEAEGLFVLDALEELPSSVLRQYLPHLNEILNKIEINRAPSPYVLKLKSLIHDAESGVTSRAKRPATAQAGGSQKRTR</sequence>
<proteinExistence type="predicted"/>
<dbReference type="InterPro" id="IPR007527">
    <property type="entry name" value="Znf_SWIM"/>
</dbReference>
<dbReference type="STRING" id="1408163.A0A0F4Z4I4"/>
<keyword evidence="1" id="KW-0862">Zinc</keyword>
<organism evidence="4 5">
    <name type="scientific">Rasamsonia emersonii (strain ATCC 16479 / CBS 393.64 / IMI 116815)</name>
    <dbReference type="NCBI Taxonomy" id="1408163"/>
    <lineage>
        <taxon>Eukaryota</taxon>
        <taxon>Fungi</taxon>
        <taxon>Dikarya</taxon>
        <taxon>Ascomycota</taxon>
        <taxon>Pezizomycotina</taxon>
        <taxon>Eurotiomycetes</taxon>
        <taxon>Eurotiomycetidae</taxon>
        <taxon>Eurotiales</taxon>
        <taxon>Trichocomaceae</taxon>
        <taxon>Rasamsonia</taxon>
    </lineage>
</organism>
<feature type="region of interest" description="Disordered" evidence="2">
    <location>
        <begin position="1"/>
        <end position="68"/>
    </location>
</feature>
<keyword evidence="5" id="KW-1185">Reference proteome</keyword>
<reference evidence="4 5" key="1">
    <citation type="submission" date="2015-04" db="EMBL/GenBank/DDBJ databases">
        <authorList>
            <person name="Heijne W.H."/>
            <person name="Fedorova N.D."/>
            <person name="Nierman W.C."/>
            <person name="Vollebregt A.W."/>
            <person name="Zhao Z."/>
            <person name="Wu L."/>
            <person name="Kumar M."/>
            <person name="Stam H."/>
            <person name="van den Berg M.A."/>
            <person name="Pel H.J."/>
        </authorList>
    </citation>
    <scope>NUCLEOTIDE SEQUENCE [LARGE SCALE GENOMIC DNA]</scope>
    <source>
        <strain evidence="4 5">CBS 393.64</strain>
    </source>
</reference>
<dbReference type="EMBL" id="LASV01000022">
    <property type="protein sequence ID" value="KKA25427.1"/>
    <property type="molecule type" value="Genomic_DNA"/>
</dbReference>
<dbReference type="Proteomes" id="UP000053958">
    <property type="component" value="Unassembled WGS sequence"/>
</dbReference>
<comment type="caution">
    <text evidence="4">The sequence shown here is derived from an EMBL/GenBank/DDBJ whole genome shotgun (WGS) entry which is preliminary data.</text>
</comment>
<dbReference type="AlphaFoldDB" id="A0A0F4Z4I4"/>
<keyword evidence="1" id="KW-0863">Zinc-finger</keyword>
<evidence type="ECO:0000259" key="3">
    <source>
        <dbReference type="PROSITE" id="PS50966"/>
    </source>
</evidence>